<proteinExistence type="predicted"/>
<gene>
    <name evidence="2" type="ORF">GJ691_14600</name>
</gene>
<feature type="domain" description="DUF5017" evidence="1">
    <location>
        <begin position="17"/>
        <end position="194"/>
    </location>
</feature>
<dbReference type="RefSeq" id="WP_154368170.1">
    <property type="nucleotide sequence ID" value="NZ_WKJH01000024.1"/>
</dbReference>
<evidence type="ECO:0000313" key="2">
    <source>
        <dbReference type="EMBL" id="MRX65386.1"/>
    </source>
</evidence>
<reference evidence="2 3" key="1">
    <citation type="submission" date="2019-11" db="EMBL/GenBank/DDBJ databases">
        <title>Maribacter lutea sp. nov., a marine bacterium isolated from intertidal sand.</title>
        <authorList>
            <person name="Liu A."/>
        </authorList>
    </citation>
    <scope>NUCLEOTIDE SEQUENCE [LARGE SCALE GENOMIC DNA]</scope>
    <source>
        <strain evidence="2 3">RZ05</strain>
    </source>
</reference>
<protein>
    <submittedName>
        <fullName evidence="2">DUF5017 domain-containing protein</fullName>
    </submittedName>
</protein>
<sequence length="314" mass="34039">MKNIYSIIVLASVFFTACQDDSVDIPTLNVSVDKTEYLEGELAQFQLTGNADFVTFFSGEVGNRYEYFERTSEKGTSILSFKSALANGTQESSLQLLVSQDLSIEGIRDSAAVAQGITTATWSDITDRAAWANSGESKASGDIDLTDFSDKPVYLAFKYRGYPGSVQNKWTISSLAVRNNLPDSTSYIIANHGTSTINNYGISSTTSPGWISRNIVNSYNWAVSSTNFVITGSTDEGTASDAEAWCISGPIDLTHVTSDVGILVKNMAASMPDYEYQFNTAGEYKVTFVGKASNVYGEEAVVKEINIVVQPSDE</sequence>
<dbReference type="AlphaFoldDB" id="A0A6I2MV24"/>
<comment type="caution">
    <text evidence="2">The sequence shown here is derived from an EMBL/GenBank/DDBJ whole genome shotgun (WGS) entry which is preliminary data.</text>
</comment>
<accession>A0A6I2MV24</accession>
<dbReference type="InterPro" id="IPR032185">
    <property type="entry name" value="DUF5017"/>
</dbReference>
<dbReference type="EMBL" id="WKJH01000024">
    <property type="protein sequence ID" value="MRX65386.1"/>
    <property type="molecule type" value="Genomic_DNA"/>
</dbReference>
<keyword evidence="3" id="KW-1185">Reference proteome</keyword>
<dbReference type="OrthoDB" id="1082472at2"/>
<evidence type="ECO:0000259" key="1">
    <source>
        <dbReference type="Pfam" id="PF16409"/>
    </source>
</evidence>
<dbReference type="Pfam" id="PF16409">
    <property type="entry name" value="DUF5017"/>
    <property type="match status" value="1"/>
</dbReference>
<dbReference type="Proteomes" id="UP000443153">
    <property type="component" value="Unassembled WGS sequence"/>
</dbReference>
<evidence type="ECO:0000313" key="3">
    <source>
        <dbReference type="Proteomes" id="UP000443153"/>
    </source>
</evidence>
<name>A0A6I2MV24_9FLAO</name>
<organism evidence="2 3">
    <name type="scientific">Maribacter luteus</name>
    <dbReference type="NCBI Taxonomy" id="2594478"/>
    <lineage>
        <taxon>Bacteria</taxon>
        <taxon>Pseudomonadati</taxon>
        <taxon>Bacteroidota</taxon>
        <taxon>Flavobacteriia</taxon>
        <taxon>Flavobacteriales</taxon>
        <taxon>Flavobacteriaceae</taxon>
        <taxon>Maribacter</taxon>
    </lineage>
</organism>
<dbReference type="PROSITE" id="PS51257">
    <property type="entry name" value="PROKAR_LIPOPROTEIN"/>
    <property type="match status" value="1"/>
</dbReference>